<keyword evidence="12" id="KW-0472">Membrane</keyword>
<keyword evidence="12" id="KW-1003">Cell membrane</keyword>
<keyword evidence="14" id="KW-1185">Reference proteome</keyword>
<keyword evidence="4 10" id="KW-0808">Transferase</keyword>
<keyword evidence="5 10" id="KW-0479">Metal-binding</keyword>
<dbReference type="STRING" id="796943.HMPREF9625_01938"/>
<feature type="binding site" evidence="11">
    <location>
        <position position="192"/>
    </location>
    <ligand>
        <name>Mg(2+)</name>
        <dbReference type="ChEBI" id="CHEBI:18420"/>
    </ligand>
</feature>
<dbReference type="HOGENOM" id="CLU_044403_1_1_9"/>
<dbReference type="RefSeq" id="WP_009535762.1">
    <property type="nucleotide sequence ID" value="NZ_KE148312.1"/>
</dbReference>
<evidence type="ECO:0000256" key="12">
    <source>
        <dbReference type="RuleBase" id="RU363002"/>
    </source>
</evidence>
<comment type="similarity">
    <text evidence="10 12">Belongs to the ApbE family.</text>
</comment>
<comment type="function">
    <text evidence="12">Flavin transferase that catalyzes the transfer of the FMN moiety of FAD and its covalent binding to the hydroxyl group of a threonine residue in a target flavoprotein.</text>
</comment>
<keyword evidence="6 10" id="KW-0274">FAD</keyword>
<keyword evidence="3 10" id="KW-0285">Flavoprotein</keyword>
<comment type="cofactor">
    <cofactor evidence="11">
        <name>Mg(2+)</name>
        <dbReference type="ChEBI" id="CHEBI:18420"/>
    </cofactor>
    <cofactor evidence="11">
        <name>Mn(2+)</name>
        <dbReference type="ChEBI" id="CHEBI:29035"/>
    </cofactor>
    <text evidence="11">Magnesium. Can also use manganese.</text>
</comment>
<dbReference type="PIRSF" id="PIRSF006268">
    <property type="entry name" value="ApbE"/>
    <property type="match status" value="1"/>
</dbReference>
<evidence type="ECO:0000313" key="14">
    <source>
        <dbReference type="Proteomes" id="UP000018461"/>
    </source>
</evidence>
<organism evidence="13 14">
    <name type="scientific">Oribacterium parvum ACB1</name>
    <dbReference type="NCBI Taxonomy" id="796943"/>
    <lineage>
        <taxon>Bacteria</taxon>
        <taxon>Bacillati</taxon>
        <taxon>Bacillota</taxon>
        <taxon>Clostridia</taxon>
        <taxon>Lachnospirales</taxon>
        <taxon>Lachnospiraceae</taxon>
        <taxon>Oribacterium</taxon>
    </lineage>
</organism>
<dbReference type="InterPro" id="IPR003374">
    <property type="entry name" value="ApbE-like_sf"/>
</dbReference>
<comment type="caution">
    <text evidence="13">The sequence shown here is derived from an EMBL/GenBank/DDBJ whole genome shotgun (WGS) entry which is preliminary data.</text>
</comment>
<dbReference type="Pfam" id="PF02424">
    <property type="entry name" value="ApbE"/>
    <property type="match status" value="1"/>
</dbReference>
<reference evidence="13" key="2">
    <citation type="submission" date="2013-03" db="EMBL/GenBank/DDBJ databases">
        <title>The Genome Sequence of Oribacterium sp. ACB1.</title>
        <authorList>
            <consortium name="The Broad Institute Genomics Platform"/>
            <consortium name="The Broad Institute Genome Sequencing Center for Infectious Disease"/>
            <person name="Earl A."/>
            <person name="Ward D."/>
            <person name="Feldgarden M."/>
            <person name="Gevers D."/>
            <person name="Sizova M."/>
            <person name="Hazen A."/>
            <person name="Epstein S."/>
            <person name="Walker B."/>
            <person name="Young S."/>
            <person name="Zeng Q."/>
            <person name="Gargeya S."/>
            <person name="Fitzgerald M."/>
            <person name="Haas B."/>
            <person name="Abouelleil A."/>
            <person name="Allen A.W."/>
            <person name="Alvarado L."/>
            <person name="Arachchi H.M."/>
            <person name="Berlin A.M."/>
            <person name="Chapman S.B."/>
            <person name="Gainer-Dewar J."/>
            <person name="Goldberg J."/>
            <person name="Griggs A."/>
            <person name="Gujja S."/>
            <person name="Hansen M."/>
            <person name="Howarth C."/>
            <person name="Imamovic A."/>
            <person name="Ireland A."/>
            <person name="Larimer J."/>
            <person name="McCowan C."/>
            <person name="Murphy C."/>
            <person name="Pearson M."/>
            <person name="Poon T.W."/>
            <person name="Priest M."/>
            <person name="Roberts A."/>
            <person name="Saif S."/>
            <person name="Shea T."/>
            <person name="Sisk P."/>
            <person name="Sykes S."/>
            <person name="Wortman J."/>
            <person name="Nusbaum C."/>
            <person name="Birren B."/>
        </authorList>
    </citation>
    <scope>NUCLEOTIDE SEQUENCE [LARGE SCALE GENOMIC DNA]</scope>
    <source>
        <strain evidence="13">ACB1</strain>
    </source>
</reference>
<dbReference type="Gene3D" id="3.10.520.10">
    <property type="entry name" value="ApbE-like domains"/>
    <property type="match status" value="1"/>
</dbReference>
<keyword evidence="7 10" id="KW-0460">Magnesium</keyword>
<dbReference type="GO" id="GO:0016740">
    <property type="term" value="F:transferase activity"/>
    <property type="evidence" value="ECO:0007669"/>
    <property type="project" value="UniProtKB-UniRule"/>
</dbReference>
<gene>
    <name evidence="13" type="ORF">HMPREF9625_01938</name>
</gene>
<evidence type="ECO:0000256" key="4">
    <source>
        <dbReference type="ARBA" id="ARBA00022679"/>
    </source>
</evidence>
<sequence length="362" mass="40971">MRIYFWEKKSWRLWAFLGLVLLAFSIVGCGRKERYQDQFTDVFDTASMVIGYEESEKAFQEKSTLVHETLLHYHKLFDVYTDYPDLENLKKVNEEAGKAPVKVEPEIMSLLQFGKQIYEQTNGKVNIAYGAVLSLWHEKREAGIANPENASLPDAKDLEEAAKHCNIEDLILDEESMTVFFKDPYLRLDVGGIAKGWAVEKAAELLEKAGGKAYLLNIGGNLRAIGKKGDGAKWVCPVQNPFYIDGTEEEPYAVSGEIEDVSLVTSGDYERYFTVDGVRYAHIVDPETKYPANLHRSVTILTKDSGIADALSTALFILSVEDGKELLEKMRREYAIEIEAMWVEPDHGMEYTEHFLKKVGAE</sequence>
<dbReference type="AlphaFoldDB" id="G9WKN1"/>
<dbReference type="InterPro" id="IPR024932">
    <property type="entry name" value="ApbE"/>
</dbReference>
<dbReference type="GO" id="GO:0005886">
    <property type="term" value="C:plasma membrane"/>
    <property type="evidence" value="ECO:0007669"/>
    <property type="project" value="UniProtKB-SubCell"/>
</dbReference>
<evidence type="ECO:0000256" key="5">
    <source>
        <dbReference type="ARBA" id="ARBA00022723"/>
    </source>
</evidence>
<reference evidence="13" key="1">
    <citation type="submission" date="2011-08" db="EMBL/GenBank/DDBJ databases">
        <authorList>
            <consortium name="The Broad Institute Genome Sequencing Platform"/>
            <person name="Earl A."/>
            <person name="Ward D."/>
            <person name="Feldgarden M."/>
            <person name="Gevers D."/>
            <person name="Sizova M."/>
            <person name="Hazen A."/>
            <person name="Epstein S."/>
            <person name="Young S.K."/>
            <person name="Zeng Q."/>
            <person name="Gargeya S."/>
            <person name="Fitzgerald M."/>
            <person name="Haas B."/>
            <person name="Abouelleil A."/>
            <person name="Alvarado L."/>
            <person name="Arachchi H.M."/>
            <person name="Berlin A."/>
            <person name="Brown A."/>
            <person name="Chapman S.B."/>
            <person name="Chen Z."/>
            <person name="Dunbar C."/>
            <person name="Freedman E."/>
            <person name="Gearin G."/>
            <person name="Gellesch M."/>
            <person name="Goldberg J."/>
            <person name="Griggs A."/>
            <person name="Gujja S."/>
            <person name="Heiman D."/>
            <person name="Howarth C."/>
            <person name="Larson L."/>
            <person name="Lui A."/>
            <person name="MacDonald P.J.P."/>
            <person name="Montmayeur A."/>
            <person name="Murphy C."/>
            <person name="Neiman D."/>
            <person name="Pearson M."/>
            <person name="Priest M."/>
            <person name="Roberts A."/>
            <person name="Saif S."/>
            <person name="Shea T."/>
            <person name="Shenoy N."/>
            <person name="Sisk P."/>
            <person name="Stolte C."/>
            <person name="Sykes S."/>
            <person name="Wortman J."/>
            <person name="Nusbaum C."/>
            <person name="Birren B."/>
        </authorList>
    </citation>
    <scope>NUCLEOTIDE SEQUENCE</scope>
    <source>
        <strain evidence="13">ACB1</strain>
    </source>
</reference>
<dbReference type="SUPFAM" id="SSF143631">
    <property type="entry name" value="ApbE-like"/>
    <property type="match status" value="1"/>
</dbReference>
<dbReference type="EMBL" id="AFZC02000002">
    <property type="protein sequence ID" value="EHL13873.1"/>
    <property type="molecule type" value="Genomic_DNA"/>
</dbReference>
<evidence type="ECO:0000256" key="2">
    <source>
        <dbReference type="ARBA" id="ARBA00016337"/>
    </source>
</evidence>
<comment type="catalytic activity">
    <reaction evidence="9 10 12">
        <text>L-threonyl-[protein] + FAD = FMN-L-threonyl-[protein] + AMP + H(+)</text>
        <dbReference type="Rhea" id="RHEA:36847"/>
        <dbReference type="Rhea" id="RHEA-COMP:11060"/>
        <dbReference type="Rhea" id="RHEA-COMP:11061"/>
        <dbReference type="ChEBI" id="CHEBI:15378"/>
        <dbReference type="ChEBI" id="CHEBI:30013"/>
        <dbReference type="ChEBI" id="CHEBI:57692"/>
        <dbReference type="ChEBI" id="CHEBI:74257"/>
        <dbReference type="ChEBI" id="CHEBI:456215"/>
        <dbReference type="EC" id="2.7.1.180"/>
    </reaction>
</comment>
<comment type="subcellular location">
    <subcellularLocation>
        <location evidence="12">Cell inner membrane</location>
        <topology evidence="12">Lipid-anchor</topology>
        <orientation evidence="12">Periplasmic side</orientation>
    </subcellularLocation>
</comment>
<accession>G9WKN1</accession>
<evidence type="ECO:0000256" key="11">
    <source>
        <dbReference type="PIRSR" id="PIRSR006268-2"/>
    </source>
</evidence>
<evidence type="ECO:0000313" key="13">
    <source>
        <dbReference type="EMBL" id="EHL13873.1"/>
    </source>
</evidence>
<dbReference type="Proteomes" id="UP000018461">
    <property type="component" value="Unassembled WGS sequence"/>
</dbReference>
<keyword evidence="12" id="KW-0449">Lipoprotein</keyword>
<dbReference type="GO" id="GO:0046872">
    <property type="term" value="F:metal ion binding"/>
    <property type="evidence" value="ECO:0007669"/>
    <property type="project" value="UniProtKB-UniRule"/>
</dbReference>
<evidence type="ECO:0000256" key="1">
    <source>
        <dbReference type="ARBA" id="ARBA00011955"/>
    </source>
</evidence>
<dbReference type="EC" id="2.7.1.180" evidence="1 10"/>
<name>G9WKN1_9FIRM</name>
<evidence type="ECO:0000256" key="3">
    <source>
        <dbReference type="ARBA" id="ARBA00022630"/>
    </source>
</evidence>
<dbReference type="PROSITE" id="PS51257">
    <property type="entry name" value="PROKAR_LIPOPROTEIN"/>
    <property type="match status" value="1"/>
</dbReference>
<evidence type="ECO:0000256" key="10">
    <source>
        <dbReference type="PIRNR" id="PIRNR006268"/>
    </source>
</evidence>
<dbReference type="PANTHER" id="PTHR30040">
    <property type="entry name" value="THIAMINE BIOSYNTHESIS LIPOPROTEIN APBE"/>
    <property type="match status" value="1"/>
</dbReference>
<evidence type="ECO:0000256" key="8">
    <source>
        <dbReference type="ARBA" id="ARBA00031306"/>
    </source>
</evidence>
<dbReference type="PATRIC" id="fig|796943.3.peg.292"/>
<evidence type="ECO:0000256" key="9">
    <source>
        <dbReference type="ARBA" id="ARBA00048540"/>
    </source>
</evidence>
<keyword evidence="12" id="KW-0997">Cell inner membrane</keyword>
<evidence type="ECO:0000256" key="6">
    <source>
        <dbReference type="ARBA" id="ARBA00022827"/>
    </source>
</evidence>
<dbReference type="PANTHER" id="PTHR30040:SF2">
    <property type="entry name" value="FAD:PROTEIN FMN TRANSFERASE"/>
    <property type="match status" value="1"/>
</dbReference>
<proteinExistence type="inferred from homology"/>
<evidence type="ECO:0000256" key="7">
    <source>
        <dbReference type="ARBA" id="ARBA00022842"/>
    </source>
</evidence>
<protein>
    <recommendedName>
        <fullName evidence="2 10">FAD:protein FMN transferase</fullName>
        <ecNumber evidence="1 10">2.7.1.180</ecNumber>
    </recommendedName>
    <alternativeName>
        <fullName evidence="8 10">Flavin transferase</fullName>
    </alternativeName>
</protein>
<feature type="binding site" evidence="11">
    <location>
        <position position="309"/>
    </location>
    <ligand>
        <name>Mg(2+)</name>
        <dbReference type="ChEBI" id="CHEBI:18420"/>
    </ligand>
</feature>
<feature type="binding site" evidence="11">
    <location>
        <position position="313"/>
    </location>
    <ligand>
        <name>Mg(2+)</name>
        <dbReference type="ChEBI" id="CHEBI:18420"/>
    </ligand>
</feature>